<accession>A0ACC1SJJ6</accession>
<gene>
    <name evidence="1" type="ORF">NM208_g4732</name>
</gene>
<organism evidence="1 2">
    <name type="scientific">Fusarium decemcellulare</name>
    <dbReference type="NCBI Taxonomy" id="57161"/>
    <lineage>
        <taxon>Eukaryota</taxon>
        <taxon>Fungi</taxon>
        <taxon>Dikarya</taxon>
        <taxon>Ascomycota</taxon>
        <taxon>Pezizomycotina</taxon>
        <taxon>Sordariomycetes</taxon>
        <taxon>Hypocreomycetidae</taxon>
        <taxon>Hypocreales</taxon>
        <taxon>Nectriaceae</taxon>
        <taxon>Fusarium</taxon>
        <taxon>Fusarium decemcellulare species complex</taxon>
    </lineage>
</organism>
<keyword evidence="2" id="KW-1185">Reference proteome</keyword>
<evidence type="ECO:0000313" key="1">
    <source>
        <dbReference type="EMBL" id="KAJ3541172.1"/>
    </source>
</evidence>
<dbReference type="EMBL" id="JANRMS010000367">
    <property type="protein sequence ID" value="KAJ3541172.1"/>
    <property type="molecule type" value="Genomic_DNA"/>
</dbReference>
<name>A0ACC1SJJ6_9HYPO</name>
<comment type="caution">
    <text evidence="1">The sequence shown here is derived from an EMBL/GenBank/DDBJ whole genome shotgun (WGS) entry which is preliminary data.</text>
</comment>
<protein>
    <submittedName>
        <fullName evidence="1">Uncharacterized protein</fullName>
    </submittedName>
</protein>
<dbReference type="Proteomes" id="UP001148629">
    <property type="component" value="Unassembled WGS sequence"/>
</dbReference>
<evidence type="ECO:0000313" key="2">
    <source>
        <dbReference type="Proteomes" id="UP001148629"/>
    </source>
</evidence>
<reference evidence="1" key="1">
    <citation type="submission" date="2022-08" db="EMBL/GenBank/DDBJ databases">
        <title>Genome Sequence of Fusarium decemcellulare.</title>
        <authorList>
            <person name="Buettner E."/>
        </authorList>
    </citation>
    <scope>NUCLEOTIDE SEQUENCE</scope>
    <source>
        <strain evidence="1">Babe19</strain>
    </source>
</reference>
<sequence>MPLRQILHATGAIVTAYHAHSTGPGPKEKYGAQGERDTPKATLHAYNIMTSSNGVPNLANDLARLVALQQEASQTPPSTTSTFTSSTIDTQSNFTTVESPTATHTPNAHMLPSSLSTSPTGPADTLTMRSGPPAVPSCPMLQMDCFPGINLFSQDGQRWICSRTGRDLSMGNLDDFTSEESVQGLTTVGDPINEPLGDLPNSKVVHDAFEAFLQSEFRWIFPLVDPILFKETIGCAYGALAESSLANNLSAKACVFAFLSIRRLFTPHDLNNRDTAASYARHAHSLLFGLMENASLVNLQTMIMLHISQVFSGRLHSASMLHAMSCRTALLLGGQNYVEIQPPEARLTREESERQQIRMLFWICYFFDKDLALLRGHFPMLPDESCNLTIPARYKDSHAIFQSRVNIGGPICLDESIIPCFPGDLRLAILKGKIWRLLYSAEANRKSTAELFRAIRGLDDELESWRLSLPPHTRPGLTIHGGIQDAIPSKTPLTMQRICLHLEYQYLLSTIHLPCGRCLPFDQNIWQRDSYEQTGIFSSLSIAAEASRITLFFLRATVAQVASEPFWLIVHYPMSAILSLFYNVLIDPHGSRSRADLALMESALHLIRRMTPPDLTRFESTQIKAMDTFVTDLLRLGECAADMAGGGHTSILPLSKSLFASFSRVTWSPSAMEHNDRLWRTLSAHSEFSEREHEREVFDTGIDTVTGQALPPSDEKPHSTITWIRSFYDKAKGRNAKPAKLGVSWKNLSVYGAEGGVQIHENVLSQFNTPRISKEAKQNKESGHGKLILDDTHGCVKPGEMLLVLGRPGSGCTTLLNMLSNRRHGYKQIDGQVRFGSMDETEAQQYRGQIVMNTEDELFFPTLTVGQTIDFVTKMKLPGLLPESFTTPDDYQKAVKTFFLDLLGISHTHDTAVGNEFIRGVSGGERKRVSIGEALATEASVYCWDNSTRGLDANTALEWARAIRSITDILGLTTIATLYQAGNAIFNLFDKVLVLDGGKEIFYGPREVARPFLESLGFICDDGANIADFLTGVTVPTEREVRPECIQSFPRTADEIRSLYNSSDIKALVDKDLDYSMSNTAIQDTKVFRESVAARKAKSLSQNSLSNVSFGHQVLNLTVRQYQLIWGDKATLLMKHVSTLIQALLAGSLFYNAPANSHGLFIKGGALFWSILYHCLVAMAETMTTFFGRPVLAKHKEFALYHPSAFCIAQVASDIPGLLIQVTTFVVVVYWMAALKATAAAFFTHWILILSSSFCMTAFFRLCGAAFPTFDAASKVSGFVINAVAIYTGFMIPKSEIHPWFVWIYWINPLSYTYEAIAANEFHNTVIPCVGNNLVPSGQGYSDGDPGACTGVRGASPGAVNFGIIWAWAALFIGLTVICTAGWTSATGGGVHLVPREKALQNNLHRPNDEESQNNQAIPRQDPTVKGETDDSDESGASLIRNESIFTWKNLSYTVKTPSGDRKLLDNVSGWVRPGMLGALMGSSGAGKTTLMDVLVQRKTEGIITGLVLVDGHELPVSFQRSAGYCEQFDIHEPFSTVREALEFSALLRQSREIPDAEKLAYIDTVIDLLELRDLEHSLIGRPGAGLSVEQRKRVSIGVELVAKPSILIFLDEPTSGLDGQAAYNTLRFLRRLASAGQAVLCTIHQPSAQIFSQFDTLLLLTKGGKTVYFGDIGEGAATIKDYFGRYGAACPLEANPAEHMIDVVSGELSGGKDWHQIWVNSPEYKKTMATLDDLIKATSSKPPATTDDGHEFAASMVTQTKVVTKRMNMALYRNTEYVMNKIMLHVISGLFNGFSFWMIGNNVKDLQNTLFAIFNFIFVAPGVIAQLQPLFIDRRDIFEIREKKSKTYHWAPFVAGLIISEIPYLIVSGFLYFVTFYFTAGFPTDASKAGGTFFVMIMYEFLYTGIGQFIAAYAPNAIFASMVNPLLLSTMISFCGALVPYSQLESFWRYWIYYLNPFTYLMGSLMTFALFDKQIECADSEFAVFDPQPNETCSEYLSDYLQGMGSRSNLVNPDATSDCRVCQYRKGDDYLYSLNLKDFYYGWRDAAIVVIFVLSSYALVFVLMKLRTKATKKAV</sequence>
<proteinExistence type="predicted"/>